<dbReference type="InterPro" id="IPR000367">
    <property type="entry name" value="Gprotein_alpha_S"/>
</dbReference>
<reference evidence="10" key="1">
    <citation type="submission" date="2025-08" db="UniProtKB">
        <authorList>
            <consortium name="RefSeq"/>
        </authorList>
    </citation>
    <scope>IDENTIFICATION</scope>
    <source>
        <tissue evidence="10">Muscle</tissue>
    </source>
</reference>
<dbReference type="GO" id="GO:0005737">
    <property type="term" value="C:cytoplasm"/>
    <property type="evidence" value="ECO:0007669"/>
    <property type="project" value="TreeGrafter"/>
</dbReference>
<dbReference type="GO" id="GO:0031683">
    <property type="term" value="F:G-protein beta/gamma-subunit complex binding"/>
    <property type="evidence" value="ECO:0007669"/>
    <property type="project" value="InterPro"/>
</dbReference>
<evidence type="ECO:0000256" key="2">
    <source>
        <dbReference type="ARBA" id="ARBA00022723"/>
    </source>
</evidence>
<accession>A0A455AXB8</accession>
<dbReference type="OrthoDB" id="5817230at2759"/>
<dbReference type="InterPro" id="IPR027417">
    <property type="entry name" value="P-loop_NTPase"/>
</dbReference>
<dbReference type="PRINTS" id="PR00443">
    <property type="entry name" value="GPROTEINAS"/>
</dbReference>
<dbReference type="SUPFAM" id="SSF52540">
    <property type="entry name" value="P-loop containing nucleoside triphosphate hydrolases"/>
    <property type="match status" value="1"/>
</dbReference>
<dbReference type="GO" id="GO:0007606">
    <property type="term" value="P:sensory perception of chemical stimulus"/>
    <property type="evidence" value="ECO:0007669"/>
    <property type="project" value="TreeGrafter"/>
</dbReference>
<keyword evidence="5 7" id="KW-0342">GTP-binding</keyword>
<dbReference type="PRINTS" id="PR00318">
    <property type="entry name" value="GPROTEINA"/>
</dbReference>
<organism evidence="9 10">
    <name type="scientific">Physeter macrocephalus</name>
    <name type="common">Sperm whale</name>
    <name type="synonym">Physeter catodon</name>
    <dbReference type="NCBI Taxonomy" id="9755"/>
    <lineage>
        <taxon>Eukaryota</taxon>
        <taxon>Metazoa</taxon>
        <taxon>Chordata</taxon>
        <taxon>Craniata</taxon>
        <taxon>Vertebrata</taxon>
        <taxon>Euteleostomi</taxon>
        <taxon>Mammalia</taxon>
        <taxon>Eutheria</taxon>
        <taxon>Laurasiatheria</taxon>
        <taxon>Artiodactyla</taxon>
        <taxon>Whippomorpha</taxon>
        <taxon>Cetacea</taxon>
        <taxon>Odontoceti</taxon>
        <taxon>Physeteridae</taxon>
        <taxon>Physeter</taxon>
    </lineage>
</organism>
<dbReference type="PANTHER" id="PTHR10218:SF233">
    <property type="entry name" value="GUANINE NUCLEOTIDE-BINDING PROTEIN G(OLF) SUBUNIT ALPHA"/>
    <property type="match status" value="1"/>
</dbReference>
<dbReference type="InParanoid" id="A0A455AXB8"/>
<dbReference type="AlphaFoldDB" id="A0A455AXB8"/>
<evidence type="ECO:0000256" key="3">
    <source>
        <dbReference type="ARBA" id="ARBA00022741"/>
    </source>
</evidence>
<feature type="binding site" evidence="7">
    <location>
        <begin position="72"/>
        <end position="75"/>
    </location>
    <ligand>
        <name>GTP</name>
        <dbReference type="ChEBI" id="CHEBI:37565"/>
    </ligand>
</feature>
<dbReference type="Pfam" id="PF00503">
    <property type="entry name" value="G-alpha"/>
    <property type="match status" value="1"/>
</dbReference>
<dbReference type="GO" id="GO:0003924">
    <property type="term" value="F:GTPase activity"/>
    <property type="evidence" value="ECO:0007669"/>
    <property type="project" value="InterPro"/>
</dbReference>
<dbReference type="GeneID" id="102997025"/>
<sequence>MFDVGGQRDERRKWIQCFNDVTAIIYVAACSSYNMVIREDNNTNRLRESLDLFESIWNNRWLRTISIILFLNKQDMLAEKVLAGKSKIEDYFPEYANYTVPEDATPDAGEDPKVTRAKFFIRDLFLHGHRRRQALLLPAFHVCRGHGEHPPRLQRLQGHHPADAPQAVRAPVSPPTPPRIPGPPSTEQRVPVHCAGSRDRRAPGHLCPRLPAPVCVGVRGPRLMENLADGETQWPKRDGASPF</sequence>
<dbReference type="GO" id="GO:0001664">
    <property type="term" value="F:G protein-coupled receptor binding"/>
    <property type="evidence" value="ECO:0007669"/>
    <property type="project" value="TreeGrafter"/>
</dbReference>
<keyword evidence="9" id="KW-1185">Reference proteome</keyword>
<evidence type="ECO:0000256" key="7">
    <source>
        <dbReference type="PIRSR" id="PIRSR601019-1"/>
    </source>
</evidence>
<comment type="similarity">
    <text evidence="1">Belongs to the G-alpha family. G(s) subfamily.</text>
</comment>
<dbReference type="GO" id="GO:0007191">
    <property type="term" value="P:adenylate cyclase-activating dopamine receptor signaling pathway"/>
    <property type="evidence" value="ECO:0007669"/>
    <property type="project" value="TreeGrafter"/>
</dbReference>
<evidence type="ECO:0000256" key="1">
    <source>
        <dbReference type="ARBA" id="ARBA00007172"/>
    </source>
</evidence>
<feature type="region of interest" description="Disordered" evidence="8">
    <location>
        <begin position="148"/>
        <end position="190"/>
    </location>
</feature>
<evidence type="ECO:0000256" key="6">
    <source>
        <dbReference type="ARBA" id="ARBA00023224"/>
    </source>
</evidence>
<evidence type="ECO:0000313" key="9">
    <source>
        <dbReference type="Proteomes" id="UP000248484"/>
    </source>
</evidence>
<dbReference type="Gene3D" id="3.40.50.300">
    <property type="entry name" value="P-loop containing nucleotide triphosphate hydrolases"/>
    <property type="match status" value="1"/>
</dbReference>
<gene>
    <name evidence="10" type="primary">LOC102997025</name>
</gene>
<dbReference type="PANTHER" id="PTHR10218">
    <property type="entry name" value="GTP-BINDING PROTEIN ALPHA SUBUNIT"/>
    <property type="match status" value="1"/>
</dbReference>
<feature type="binding site" evidence="7">
    <location>
        <begin position="3"/>
        <end position="7"/>
    </location>
    <ligand>
        <name>GTP</name>
        <dbReference type="ChEBI" id="CHEBI:37565"/>
    </ligand>
</feature>
<dbReference type="GO" id="GO:0046872">
    <property type="term" value="F:metal ion binding"/>
    <property type="evidence" value="ECO:0007669"/>
    <property type="project" value="UniProtKB-KW"/>
</dbReference>
<dbReference type="InterPro" id="IPR001019">
    <property type="entry name" value="Gprotein_alpha_su"/>
</dbReference>
<dbReference type="SMART" id="SM00275">
    <property type="entry name" value="G_alpha"/>
    <property type="match status" value="1"/>
</dbReference>
<keyword evidence="6" id="KW-0807">Transducer</keyword>
<protein>
    <submittedName>
        <fullName evidence="10">Guanine nucleotide-binding protein G(Olf) subunit alpha isoform X1</fullName>
    </submittedName>
</protein>
<dbReference type="Proteomes" id="UP000248484">
    <property type="component" value="Unplaced"/>
</dbReference>
<evidence type="ECO:0000256" key="4">
    <source>
        <dbReference type="ARBA" id="ARBA00022842"/>
    </source>
</evidence>
<feature type="compositionally biased region" description="Pro residues" evidence="8">
    <location>
        <begin position="172"/>
        <end position="184"/>
    </location>
</feature>
<proteinExistence type="inferred from homology"/>
<dbReference type="GO" id="GO:0005834">
    <property type="term" value="C:heterotrimeric G-protein complex"/>
    <property type="evidence" value="ECO:0007669"/>
    <property type="project" value="TreeGrafter"/>
</dbReference>
<evidence type="ECO:0000313" key="10">
    <source>
        <dbReference type="RefSeq" id="XP_028340528.1"/>
    </source>
</evidence>
<dbReference type="PROSITE" id="PS51882">
    <property type="entry name" value="G_ALPHA"/>
    <property type="match status" value="1"/>
</dbReference>
<dbReference type="FunFam" id="3.40.50.300:FF:006178">
    <property type="entry name" value="Guanine nucleotide-binding protein G(s) subunit alpha isoforms short"/>
    <property type="match status" value="1"/>
</dbReference>
<evidence type="ECO:0000256" key="5">
    <source>
        <dbReference type="ARBA" id="ARBA00023134"/>
    </source>
</evidence>
<dbReference type="GO" id="GO:0005525">
    <property type="term" value="F:GTP binding"/>
    <property type="evidence" value="ECO:0007669"/>
    <property type="project" value="UniProtKB-KW"/>
</dbReference>
<name>A0A455AXB8_PHYMC</name>
<keyword evidence="2" id="KW-0479">Metal-binding</keyword>
<dbReference type="RefSeq" id="XP_028340528.1">
    <property type="nucleotide sequence ID" value="XM_028484727.2"/>
</dbReference>
<evidence type="ECO:0000256" key="8">
    <source>
        <dbReference type="SAM" id="MobiDB-lite"/>
    </source>
</evidence>
<keyword evidence="4" id="KW-0460">Magnesium</keyword>
<keyword evidence="3 7" id="KW-0547">Nucleotide-binding</keyword>